<protein>
    <recommendedName>
        <fullName evidence="3">Signal peptidase I</fullName>
        <ecNumber evidence="3">3.4.21.89</ecNumber>
    </recommendedName>
</protein>
<evidence type="ECO:0000256" key="1">
    <source>
        <dbReference type="ARBA" id="ARBA00004401"/>
    </source>
</evidence>
<keyword evidence="3" id="KW-0812">Transmembrane</keyword>
<evidence type="ECO:0000313" key="5">
    <source>
        <dbReference type="EMBL" id="SKA89884.1"/>
    </source>
</evidence>
<keyword evidence="3" id="KW-0645">Protease</keyword>
<reference evidence="5 6" key="1">
    <citation type="submission" date="2017-02" db="EMBL/GenBank/DDBJ databases">
        <authorList>
            <person name="Peterson S.W."/>
        </authorList>
    </citation>
    <scope>NUCLEOTIDE SEQUENCE [LARGE SCALE GENOMIC DNA]</scope>
    <source>
        <strain evidence="5 6">ATCC 27749</strain>
    </source>
</reference>
<dbReference type="InterPro" id="IPR000223">
    <property type="entry name" value="Pept_S26A_signal_pept_1"/>
</dbReference>
<keyword evidence="3" id="KW-1133">Transmembrane helix</keyword>
<accession>A0A1T4XK58</accession>
<keyword evidence="3" id="KW-0378">Hydrolase</keyword>
<organism evidence="5 6">
    <name type="scientific">Gemmiger formicilis</name>
    <dbReference type="NCBI Taxonomy" id="745368"/>
    <lineage>
        <taxon>Bacteria</taxon>
        <taxon>Bacillati</taxon>
        <taxon>Bacillota</taxon>
        <taxon>Clostridia</taxon>
        <taxon>Eubacteriales</taxon>
        <taxon>Gemmiger</taxon>
    </lineage>
</organism>
<comment type="subcellular location">
    <subcellularLocation>
        <location evidence="1">Cell membrane</location>
        <topology evidence="1">Single-pass type II membrane protein</topology>
    </subcellularLocation>
    <subcellularLocation>
        <location evidence="3">Membrane</location>
        <topology evidence="3">Single-pass type II membrane protein</topology>
    </subcellularLocation>
</comment>
<dbReference type="GO" id="GO:0006465">
    <property type="term" value="P:signal peptide processing"/>
    <property type="evidence" value="ECO:0007669"/>
    <property type="project" value="InterPro"/>
</dbReference>
<dbReference type="RefSeq" id="WP_242943435.1">
    <property type="nucleotide sequence ID" value="NZ_FUYF01000011.1"/>
</dbReference>
<dbReference type="InterPro" id="IPR036286">
    <property type="entry name" value="LexA/Signal_pep-like_sf"/>
</dbReference>
<dbReference type="AlphaFoldDB" id="A0A1T4XK58"/>
<keyword evidence="6" id="KW-1185">Reference proteome</keyword>
<dbReference type="Proteomes" id="UP000190286">
    <property type="component" value="Unassembled WGS sequence"/>
</dbReference>
<keyword evidence="3" id="KW-0472">Membrane</keyword>
<feature type="domain" description="Peptidase S26" evidence="4">
    <location>
        <begin position="15"/>
        <end position="164"/>
    </location>
</feature>
<evidence type="ECO:0000259" key="4">
    <source>
        <dbReference type="Pfam" id="PF10502"/>
    </source>
</evidence>
<dbReference type="GO" id="GO:0005886">
    <property type="term" value="C:plasma membrane"/>
    <property type="evidence" value="ECO:0007669"/>
    <property type="project" value="UniProtKB-SubCell"/>
</dbReference>
<name>A0A1T4XK58_9FIRM</name>
<dbReference type="PANTHER" id="PTHR43390">
    <property type="entry name" value="SIGNAL PEPTIDASE I"/>
    <property type="match status" value="1"/>
</dbReference>
<dbReference type="Gene3D" id="2.10.109.10">
    <property type="entry name" value="Umud Fragment, subunit A"/>
    <property type="match status" value="1"/>
</dbReference>
<dbReference type="GO" id="GO:0009003">
    <property type="term" value="F:signal peptidase activity"/>
    <property type="evidence" value="ECO:0007669"/>
    <property type="project" value="UniProtKB-EC"/>
</dbReference>
<dbReference type="EMBL" id="FUYF01000011">
    <property type="protein sequence ID" value="SKA89884.1"/>
    <property type="molecule type" value="Genomic_DNA"/>
</dbReference>
<dbReference type="SUPFAM" id="SSF51306">
    <property type="entry name" value="LexA/Signal peptidase"/>
    <property type="match status" value="1"/>
</dbReference>
<evidence type="ECO:0000313" key="6">
    <source>
        <dbReference type="Proteomes" id="UP000190286"/>
    </source>
</evidence>
<dbReference type="GO" id="GO:0004252">
    <property type="term" value="F:serine-type endopeptidase activity"/>
    <property type="evidence" value="ECO:0007669"/>
    <property type="project" value="InterPro"/>
</dbReference>
<sequence>MNETQRRRALADVKEFFLRAGALAALLLVLFGVVFGLAIQPDDTMYPHFKPGDLLLYYRLPRSFAAGEVVVFTQDDRRCTGRVAARGGDTVEVTENALLRINGSLVAEPDIYETTPRYDSDVTYPLTLADGEYFILCDAREGAPDSRRYGPVTAENIAGRVIAIVRRNEI</sequence>
<feature type="transmembrane region" description="Helical" evidence="3">
    <location>
        <begin position="16"/>
        <end position="39"/>
    </location>
</feature>
<dbReference type="InterPro" id="IPR019533">
    <property type="entry name" value="Peptidase_S26"/>
</dbReference>
<gene>
    <name evidence="5" type="ORF">SAMN02745178_01979</name>
</gene>
<comment type="similarity">
    <text evidence="2 3">Belongs to the peptidase S26 family.</text>
</comment>
<dbReference type="EC" id="3.4.21.89" evidence="3"/>
<dbReference type="GeneID" id="93338429"/>
<dbReference type="CDD" id="cd06530">
    <property type="entry name" value="S26_SPase_I"/>
    <property type="match status" value="1"/>
</dbReference>
<comment type="catalytic activity">
    <reaction evidence="3">
        <text>Cleavage of hydrophobic, N-terminal signal or leader sequences from secreted and periplasmic proteins.</text>
        <dbReference type="EC" id="3.4.21.89"/>
    </reaction>
</comment>
<proteinExistence type="inferred from homology"/>
<dbReference type="Pfam" id="PF10502">
    <property type="entry name" value="Peptidase_S26"/>
    <property type="match status" value="1"/>
</dbReference>
<evidence type="ECO:0000256" key="2">
    <source>
        <dbReference type="ARBA" id="ARBA00009370"/>
    </source>
</evidence>
<dbReference type="PANTHER" id="PTHR43390:SF1">
    <property type="entry name" value="CHLOROPLAST PROCESSING PEPTIDASE"/>
    <property type="match status" value="1"/>
</dbReference>
<dbReference type="STRING" id="745368.SAMN02745178_01979"/>
<dbReference type="NCBIfam" id="TIGR02227">
    <property type="entry name" value="sigpep_I_bact"/>
    <property type="match status" value="1"/>
</dbReference>
<evidence type="ECO:0000256" key="3">
    <source>
        <dbReference type="RuleBase" id="RU362042"/>
    </source>
</evidence>